<evidence type="ECO:0000256" key="13">
    <source>
        <dbReference type="SAM" id="Phobius"/>
    </source>
</evidence>
<evidence type="ECO:0000256" key="5">
    <source>
        <dbReference type="ARBA" id="ARBA00022692"/>
    </source>
</evidence>
<evidence type="ECO:0000256" key="9">
    <source>
        <dbReference type="ARBA" id="ARBA00023136"/>
    </source>
</evidence>
<evidence type="ECO:0000256" key="10">
    <source>
        <dbReference type="ARBA" id="ARBA00023157"/>
    </source>
</evidence>
<keyword evidence="11" id="KW-0325">Glycoprotein</keyword>
<dbReference type="PANTHER" id="PTHR10740:SF11">
    <property type="entry name" value="PROEPIREGULIN"/>
    <property type="match status" value="1"/>
</dbReference>
<keyword evidence="10 12" id="KW-1015">Disulfide bond</keyword>
<dbReference type="GO" id="GO:0005154">
    <property type="term" value="F:epidermal growth factor receptor binding"/>
    <property type="evidence" value="ECO:0007669"/>
    <property type="project" value="TreeGrafter"/>
</dbReference>
<feature type="transmembrane region" description="Helical" evidence="13">
    <location>
        <begin position="256"/>
        <end position="278"/>
    </location>
</feature>
<keyword evidence="4 12" id="KW-0245">EGF-like domain</keyword>
<evidence type="ECO:0000256" key="11">
    <source>
        <dbReference type="ARBA" id="ARBA00023180"/>
    </source>
</evidence>
<dbReference type="SUPFAM" id="SSF57196">
    <property type="entry name" value="EGF/Laminin"/>
    <property type="match status" value="1"/>
</dbReference>
<protein>
    <recommendedName>
        <fullName evidence="14">EGF-like domain-containing protein</fullName>
    </recommendedName>
</protein>
<dbReference type="InterPro" id="IPR000742">
    <property type="entry name" value="EGF"/>
</dbReference>
<reference evidence="15" key="3">
    <citation type="submission" date="2025-09" db="UniProtKB">
        <authorList>
            <consortium name="Ensembl"/>
        </authorList>
    </citation>
    <scope>IDENTIFICATION</scope>
</reference>
<dbReference type="PROSITE" id="PS50026">
    <property type="entry name" value="EGF_3"/>
    <property type="match status" value="1"/>
</dbReference>
<evidence type="ECO:0000256" key="2">
    <source>
        <dbReference type="ARBA" id="ARBA00004613"/>
    </source>
</evidence>
<dbReference type="PROSITE" id="PS01186">
    <property type="entry name" value="EGF_2"/>
    <property type="match status" value="1"/>
</dbReference>
<feature type="domain" description="EGF-like" evidence="14">
    <location>
        <begin position="201"/>
        <end position="242"/>
    </location>
</feature>
<keyword evidence="7 13" id="KW-1133">Transmembrane helix</keyword>
<accession>A0AAQ4QPL3</accession>
<evidence type="ECO:0000256" key="1">
    <source>
        <dbReference type="ARBA" id="ARBA00004479"/>
    </source>
</evidence>
<evidence type="ECO:0000256" key="6">
    <source>
        <dbReference type="ARBA" id="ARBA00022729"/>
    </source>
</evidence>
<dbReference type="GeneTree" id="ENSGT00940000169510"/>
<dbReference type="GO" id="GO:0005615">
    <property type="term" value="C:extracellular space"/>
    <property type="evidence" value="ECO:0007669"/>
    <property type="project" value="TreeGrafter"/>
</dbReference>
<evidence type="ECO:0000313" key="15">
    <source>
        <dbReference type="Ensembl" id="ENSGACP00000053205.1"/>
    </source>
</evidence>
<dbReference type="GO" id="GO:0007173">
    <property type="term" value="P:epidermal growth factor receptor signaling pathway"/>
    <property type="evidence" value="ECO:0007669"/>
    <property type="project" value="TreeGrafter"/>
</dbReference>
<keyword evidence="9 13" id="KW-0472">Membrane</keyword>
<evidence type="ECO:0000256" key="4">
    <source>
        <dbReference type="ARBA" id="ARBA00022536"/>
    </source>
</evidence>
<dbReference type="Gene3D" id="2.10.25.10">
    <property type="entry name" value="Laminin"/>
    <property type="match status" value="1"/>
</dbReference>
<keyword evidence="5 13" id="KW-0812">Transmembrane</keyword>
<evidence type="ECO:0000256" key="3">
    <source>
        <dbReference type="ARBA" id="ARBA00022525"/>
    </source>
</evidence>
<evidence type="ECO:0000256" key="7">
    <source>
        <dbReference type="ARBA" id="ARBA00022989"/>
    </source>
</evidence>
<proteinExistence type="predicted"/>
<dbReference type="PROSITE" id="PS00022">
    <property type="entry name" value="EGF_1"/>
    <property type="match status" value="1"/>
</dbReference>
<keyword evidence="6" id="KW-0732">Signal</keyword>
<dbReference type="PANTHER" id="PTHR10740">
    <property type="entry name" value="TRANSFORMING GROWTH FACTOR ALPHA"/>
    <property type="match status" value="1"/>
</dbReference>
<sequence>MLIACFCFNKYEHVMLHMIATGFLFGDIFNLKVLNTWWPLERPPWPKNQKHSVLYISILRIKGLRGSGWSSVMYWLTWCLQGLFVRNGVNYKGVCHQHAGRRLLVHSSSACSERSRPASLSSIVIIFVIILTAPSLLQSAPRQSALNMGTRSASARLSLLGVMLLWPYVLPRSVLSSLQAADSSSPSAGQGGQRPHLVKRATQMCDSTFDSYCMNAGQCMLLVDINEHHCKCERGFYGPRCSQLELVVQPLGEEQIIVTIFCVVLLIVGLAGLLYFFYKWYKKNKFQKRQGYKGVQTA</sequence>
<feature type="transmembrane region" description="Helical" evidence="13">
    <location>
        <begin position="157"/>
        <end position="175"/>
    </location>
</feature>
<evidence type="ECO:0000256" key="8">
    <source>
        <dbReference type="ARBA" id="ARBA00023030"/>
    </source>
</evidence>
<dbReference type="AlphaFoldDB" id="A0AAQ4QPL3"/>
<dbReference type="Ensembl" id="ENSGACT00000036277.1">
    <property type="protein sequence ID" value="ENSGACP00000053205.1"/>
    <property type="gene ID" value="ENSGACG00000004715.2"/>
</dbReference>
<reference evidence="15" key="2">
    <citation type="submission" date="2025-08" db="UniProtKB">
        <authorList>
            <consortium name="Ensembl"/>
        </authorList>
    </citation>
    <scope>IDENTIFICATION</scope>
</reference>
<name>A0AAQ4QPL3_GASAC</name>
<dbReference type="GO" id="GO:0008284">
    <property type="term" value="P:positive regulation of cell population proliferation"/>
    <property type="evidence" value="ECO:0007669"/>
    <property type="project" value="TreeGrafter"/>
</dbReference>
<keyword evidence="3" id="KW-0964">Secreted</keyword>
<organism evidence="15 16">
    <name type="scientific">Gasterosteus aculeatus aculeatus</name>
    <name type="common">three-spined stickleback</name>
    <dbReference type="NCBI Taxonomy" id="481459"/>
    <lineage>
        <taxon>Eukaryota</taxon>
        <taxon>Metazoa</taxon>
        <taxon>Chordata</taxon>
        <taxon>Craniata</taxon>
        <taxon>Vertebrata</taxon>
        <taxon>Euteleostomi</taxon>
        <taxon>Actinopterygii</taxon>
        <taxon>Neopterygii</taxon>
        <taxon>Teleostei</taxon>
        <taxon>Neoteleostei</taxon>
        <taxon>Acanthomorphata</taxon>
        <taxon>Eupercaria</taxon>
        <taxon>Perciformes</taxon>
        <taxon>Cottioidei</taxon>
        <taxon>Gasterosteales</taxon>
        <taxon>Gasterosteidae</taxon>
        <taxon>Gasterosteus</taxon>
    </lineage>
</organism>
<evidence type="ECO:0000256" key="12">
    <source>
        <dbReference type="PROSITE-ProRule" id="PRU00076"/>
    </source>
</evidence>
<comment type="subcellular location">
    <subcellularLocation>
        <location evidence="1">Membrane</location>
        <topology evidence="1">Single-pass type I membrane protein</topology>
    </subcellularLocation>
    <subcellularLocation>
        <location evidence="2">Secreted</location>
    </subcellularLocation>
</comment>
<dbReference type="Proteomes" id="UP000007635">
    <property type="component" value="Chromosome XIII"/>
</dbReference>
<dbReference type="GO" id="GO:0045840">
    <property type="term" value="P:positive regulation of mitotic nuclear division"/>
    <property type="evidence" value="ECO:0007669"/>
    <property type="project" value="TreeGrafter"/>
</dbReference>
<keyword evidence="8" id="KW-0339">Growth factor</keyword>
<keyword evidence="16" id="KW-1185">Reference proteome</keyword>
<comment type="caution">
    <text evidence="12">Lacks conserved residue(s) required for the propagation of feature annotation.</text>
</comment>
<dbReference type="GO" id="GO:0016020">
    <property type="term" value="C:membrane"/>
    <property type="evidence" value="ECO:0007669"/>
    <property type="project" value="UniProtKB-SubCell"/>
</dbReference>
<feature type="transmembrane region" description="Helical" evidence="13">
    <location>
        <begin position="118"/>
        <end position="137"/>
    </location>
</feature>
<evidence type="ECO:0000259" key="14">
    <source>
        <dbReference type="PROSITE" id="PS50026"/>
    </source>
</evidence>
<dbReference type="GO" id="GO:0008083">
    <property type="term" value="F:growth factor activity"/>
    <property type="evidence" value="ECO:0007669"/>
    <property type="project" value="UniProtKB-KW"/>
</dbReference>
<feature type="disulfide bond" evidence="12">
    <location>
        <begin position="213"/>
        <end position="230"/>
    </location>
</feature>
<evidence type="ECO:0000313" key="16">
    <source>
        <dbReference type="Proteomes" id="UP000007635"/>
    </source>
</evidence>
<reference evidence="15 16" key="1">
    <citation type="journal article" date="2021" name="G3 (Bethesda)">
        <title>Improved contiguity of the threespine stickleback genome using long-read sequencing.</title>
        <authorList>
            <person name="Nath S."/>
            <person name="Shaw D.E."/>
            <person name="White M.A."/>
        </authorList>
    </citation>
    <scope>NUCLEOTIDE SEQUENCE [LARGE SCALE GENOMIC DNA]</scope>
    <source>
        <strain evidence="15 16">Lake Benthic</strain>
    </source>
</reference>
<feature type="disulfide bond" evidence="12">
    <location>
        <begin position="232"/>
        <end position="241"/>
    </location>
</feature>